<dbReference type="InterPro" id="IPR001584">
    <property type="entry name" value="Integrase_cat-core"/>
</dbReference>
<dbReference type="Gene3D" id="3.30.420.10">
    <property type="entry name" value="Ribonuclease H-like superfamily/Ribonuclease H"/>
    <property type="match status" value="1"/>
</dbReference>
<evidence type="ECO:0000313" key="3">
    <source>
        <dbReference type="Proteomes" id="UP000233551"/>
    </source>
</evidence>
<dbReference type="Proteomes" id="UP000233551">
    <property type="component" value="Unassembled WGS sequence"/>
</dbReference>
<keyword evidence="3" id="KW-1185">Reference proteome</keyword>
<name>A0A2I0L129_PUNGR</name>
<dbReference type="SUPFAM" id="SSF53098">
    <property type="entry name" value="Ribonuclease H-like"/>
    <property type="match status" value="1"/>
</dbReference>
<feature type="domain" description="Integrase catalytic" evidence="1">
    <location>
        <begin position="68"/>
        <end position="149"/>
    </location>
</feature>
<dbReference type="InterPro" id="IPR012337">
    <property type="entry name" value="RNaseH-like_sf"/>
</dbReference>
<dbReference type="GO" id="GO:0003676">
    <property type="term" value="F:nucleic acid binding"/>
    <property type="evidence" value="ECO:0007669"/>
    <property type="project" value="InterPro"/>
</dbReference>
<protein>
    <recommendedName>
        <fullName evidence="1">Integrase catalytic domain-containing protein</fullName>
    </recommendedName>
</protein>
<organism evidence="2 3">
    <name type="scientific">Punica granatum</name>
    <name type="common">Pomegranate</name>
    <dbReference type="NCBI Taxonomy" id="22663"/>
    <lineage>
        <taxon>Eukaryota</taxon>
        <taxon>Viridiplantae</taxon>
        <taxon>Streptophyta</taxon>
        <taxon>Embryophyta</taxon>
        <taxon>Tracheophyta</taxon>
        <taxon>Spermatophyta</taxon>
        <taxon>Magnoliopsida</taxon>
        <taxon>eudicotyledons</taxon>
        <taxon>Gunneridae</taxon>
        <taxon>Pentapetalae</taxon>
        <taxon>rosids</taxon>
        <taxon>malvids</taxon>
        <taxon>Myrtales</taxon>
        <taxon>Lythraceae</taxon>
        <taxon>Punica</taxon>
    </lineage>
</organism>
<dbReference type="STRING" id="22663.A0A2I0L129"/>
<dbReference type="InterPro" id="IPR036397">
    <property type="entry name" value="RNaseH_sf"/>
</dbReference>
<proteinExistence type="predicted"/>
<accession>A0A2I0L129</accession>
<evidence type="ECO:0000313" key="2">
    <source>
        <dbReference type="EMBL" id="PKI74290.1"/>
    </source>
</evidence>
<sequence>MVADALSRRYALLSTLDAKLLGFENIKNLYADDHEFCKEYRALQESHGRGLMGHFGVAKTLVILQEHFYCKPWIDISMDFVLGLPRTKRGRDSIFVVVDRFSNMAHFIPCHKTDYASHVADLLFREIVRLHGIPRTIVSDRDAKFLSYF</sequence>
<dbReference type="EMBL" id="PGOL01000215">
    <property type="protein sequence ID" value="PKI74290.1"/>
    <property type="molecule type" value="Genomic_DNA"/>
</dbReference>
<comment type="caution">
    <text evidence="2">The sequence shown here is derived from an EMBL/GenBank/DDBJ whole genome shotgun (WGS) entry which is preliminary data.</text>
</comment>
<gene>
    <name evidence="2" type="ORF">CRG98_005315</name>
</gene>
<dbReference type="PANTHER" id="PTHR35046">
    <property type="entry name" value="ZINC KNUCKLE (CCHC-TYPE) FAMILY PROTEIN"/>
    <property type="match status" value="1"/>
</dbReference>
<dbReference type="AlphaFoldDB" id="A0A2I0L129"/>
<dbReference type="PANTHER" id="PTHR35046:SF9">
    <property type="entry name" value="RNA-DIRECTED DNA POLYMERASE"/>
    <property type="match status" value="1"/>
</dbReference>
<evidence type="ECO:0000259" key="1">
    <source>
        <dbReference type="PROSITE" id="PS50994"/>
    </source>
</evidence>
<dbReference type="PROSITE" id="PS50994">
    <property type="entry name" value="INTEGRASE"/>
    <property type="match status" value="1"/>
</dbReference>
<dbReference type="GO" id="GO:0015074">
    <property type="term" value="P:DNA integration"/>
    <property type="evidence" value="ECO:0007669"/>
    <property type="project" value="InterPro"/>
</dbReference>
<reference evidence="2 3" key="1">
    <citation type="submission" date="2017-11" db="EMBL/GenBank/DDBJ databases">
        <title>De-novo sequencing of pomegranate (Punica granatum L.) genome.</title>
        <authorList>
            <person name="Akparov Z."/>
            <person name="Amiraslanov A."/>
            <person name="Hajiyeva S."/>
            <person name="Abbasov M."/>
            <person name="Kaur K."/>
            <person name="Hamwieh A."/>
            <person name="Solovyev V."/>
            <person name="Salamov A."/>
            <person name="Braich B."/>
            <person name="Kosarev P."/>
            <person name="Mahmoud A."/>
            <person name="Hajiyev E."/>
            <person name="Babayeva S."/>
            <person name="Izzatullayeva V."/>
            <person name="Mammadov A."/>
            <person name="Mammadov A."/>
            <person name="Sharifova S."/>
            <person name="Ojaghi J."/>
            <person name="Eynullazada K."/>
            <person name="Bayramov B."/>
            <person name="Abdulazimova A."/>
            <person name="Shahmuradov I."/>
        </authorList>
    </citation>
    <scope>NUCLEOTIDE SEQUENCE [LARGE SCALE GENOMIC DNA]</scope>
    <source>
        <strain evidence="3">cv. AG2017</strain>
        <tissue evidence="2">Leaf</tissue>
    </source>
</reference>